<protein>
    <submittedName>
        <fullName evidence="1">Uncharacterized protein</fullName>
    </submittedName>
</protein>
<evidence type="ECO:0000313" key="2">
    <source>
        <dbReference type="Proteomes" id="UP001562425"/>
    </source>
</evidence>
<sequence length="193" mass="22053">MEFELADDGYGGVLASFVIWSGVERDNRNVFEQAPEAVEVAIRKSHESEKDDHVGFFEVKIKQENAELIETIEEETLEVLLERVVTLDSNRCAVVDSDDYYNSPASSRNTSARSVAETFPLVEPCPTMAVTRSIRAKYAESYNTATHTRYPLGRTYCDQVKIHACDFFPKRFGHRETLHTQRSLHTAAHMFQW</sequence>
<accession>A0ABD1CM13</accession>
<keyword evidence="2" id="KW-1185">Reference proteome</keyword>
<reference evidence="1 2" key="1">
    <citation type="submission" date="2024-05" db="EMBL/GenBank/DDBJ databases">
        <title>Culex pipiens pipiens assembly and annotation.</title>
        <authorList>
            <person name="Alout H."/>
            <person name="Durand T."/>
        </authorList>
    </citation>
    <scope>NUCLEOTIDE SEQUENCE [LARGE SCALE GENOMIC DNA]</scope>
    <source>
        <strain evidence="1">HA-2024</strain>
        <tissue evidence="1">Whole body</tissue>
    </source>
</reference>
<name>A0ABD1CM13_CULPP</name>
<dbReference type="AlphaFoldDB" id="A0ABD1CM13"/>
<dbReference type="EMBL" id="JBEHCU010010965">
    <property type="protein sequence ID" value="KAL1377440.1"/>
    <property type="molecule type" value="Genomic_DNA"/>
</dbReference>
<gene>
    <name evidence="1" type="ORF">pipiens_016260</name>
</gene>
<comment type="caution">
    <text evidence="1">The sequence shown here is derived from an EMBL/GenBank/DDBJ whole genome shotgun (WGS) entry which is preliminary data.</text>
</comment>
<proteinExistence type="predicted"/>
<dbReference type="Proteomes" id="UP001562425">
    <property type="component" value="Unassembled WGS sequence"/>
</dbReference>
<organism evidence="1 2">
    <name type="scientific">Culex pipiens pipiens</name>
    <name type="common">Northern house mosquito</name>
    <dbReference type="NCBI Taxonomy" id="38569"/>
    <lineage>
        <taxon>Eukaryota</taxon>
        <taxon>Metazoa</taxon>
        <taxon>Ecdysozoa</taxon>
        <taxon>Arthropoda</taxon>
        <taxon>Hexapoda</taxon>
        <taxon>Insecta</taxon>
        <taxon>Pterygota</taxon>
        <taxon>Neoptera</taxon>
        <taxon>Endopterygota</taxon>
        <taxon>Diptera</taxon>
        <taxon>Nematocera</taxon>
        <taxon>Culicoidea</taxon>
        <taxon>Culicidae</taxon>
        <taxon>Culicinae</taxon>
        <taxon>Culicini</taxon>
        <taxon>Culex</taxon>
        <taxon>Culex</taxon>
    </lineage>
</organism>
<evidence type="ECO:0000313" key="1">
    <source>
        <dbReference type="EMBL" id="KAL1377440.1"/>
    </source>
</evidence>